<dbReference type="GO" id="GO:0046872">
    <property type="term" value="F:metal ion binding"/>
    <property type="evidence" value="ECO:0007669"/>
    <property type="project" value="UniProtKB-KW"/>
</dbReference>
<dbReference type="Pfam" id="PF05649">
    <property type="entry name" value="Peptidase_M13_N"/>
    <property type="match status" value="1"/>
</dbReference>
<keyword evidence="7" id="KW-0482">Metalloprotease</keyword>
<evidence type="ECO:0000256" key="6">
    <source>
        <dbReference type="ARBA" id="ARBA00022833"/>
    </source>
</evidence>
<dbReference type="PANTHER" id="PTHR11733">
    <property type="entry name" value="ZINC METALLOPROTEASE FAMILY M13 NEPRILYSIN-RELATED"/>
    <property type="match status" value="1"/>
</dbReference>
<comment type="caution">
    <text evidence="10">The sequence shown here is derived from an EMBL/GenBank/DDBJ whole genome shotgun (WGS) entry which is preliminary data.</text>
</comment>
<feature type="domain" description="Peptidase M13 C-terminal" evidence="8">
    <location>
        <begin position="475"/>
        <end position="672"/>
    </location>
</feature>
<evidence type="ECO:0000256" key="5">
    <source>
        <dbReference type="ARBA" id="ARBA00022801"/>
    </source>
</evidence>
<dbReference type="GO" id="GO:0005886">
    <property type="term" value="C:plasma membrane"/>
    <property type="evidence" value="ECO:0007669"/>
    <property type="project" value="TreeGrafter"/>
</dbReference>
<keyword evidence="6" id="KW-0862">Zinc</keyword>
<dbReference type="InterPro" id="IPR008753">
    <property type="entry name" value="Peptidase_M13_N"/>
</dbReference>
<evidence type="ECO:0000256" key="7">
    <source>
        <dbReference type="ARBA" id="ARBA00023049"/>
    </source>
</evidence>
<evidence type="ECO:0000256" key="1">
    <source>
        <dbReference type="ARBA" id="ARBA00001947"/>
    </source>
</evidence>
<dbReference type="InterPro" id="IPR000718">
    <property type="entry name" value="Peptidase_M13"/>
</dbReference>
<evidence type="ECO:0000259" key="9">
    <source>
        <dbReference type="Pfam" id="PF05649"/>
    </source>
</evidence>
<dbReference type="PROSITE" id="PS51885">
    <property type="entry name" value="NEPRILYSIN"/>
    <property type="match status" value="1"/>
</dbReference>
<gene>
    <name evidence="10" type="ORF">ASZ90_004170</name>
</gene>
<sequence length="677" mass="78172">MRKVTSAFLVIFISTFLILSCSTSDKEEIKGFDLVNLDTTYTPQEDFYHYAIGGWIKDNPVPDDQSIWSGFNELRETTRKQVQSIIDDVSANPGEDVNSIRYKVGTFYNVGMDTAKIESESWSPLMKEFERIDAIANKDDVIKEIAHMHIYTASPLFYFMSTTDAKNSEYEIAGIWQGGLGLPDRDYYLEDSDRSKEIRENYVEHLQKMFQLIGSDLELSEIEATHVMNFETRLAKASNSRLENRDPNATYNKLSTEEIKSRFGGFNWDLYLTETGVGDPQHIDISQPRFIEEVSKMVQEESIDTWKSYLRWTLINAMASYLSSDFVAQDFEFYGKFLEGRKQNEPRWKRVQGTTNRALGEAVGQLYVEKFFPPEAKERAMNIVQSVLASMEESIKNLEWMSEETKVEALKKLQGFGVKIGYPDKWKDYTDLVVKDDSFVQNIIRSNYFSHQEMLKDINQPIKPWEWGMTPQTVNAYYSPVRNEIAFPAGILQFPFFDYRVDDAINYGAMGAVIGHEITHGFDDQGRQYDAEGNIRDWWLKEDADRFNERAQVLVDQFDNYVAINDMTINGAMTLGENIGDLGGLTISYNAFTKTEQYKNGEEIDGFTPAQRFFLGWAQVWKNNIRDAELMRRLKVDVHSPGQWRVLGPLSNMPEFFEAFNVQPGDPMRNEKLVKIW</sequence>
<evidence type="ECO:0000256" key="4">
    <source>
        <dbReference type="ARBA" id="ARBA00022723"/>
    </source>
</evidence>
<name>A0A0W8FYR2_9ZZZZ</name>
<evidence type="ECO:0000256" key="3">
    <source>
        <dbReference type="ARBA" id="ARBA00022670"/>
    </source>
</evidence>
<dbReference type="Gene3D" id="3.40.390.10">
    <property type="entry name" value="Collagenase (Catalytic Domain)"/>
    <property type="match status" value="1"/>
</dbReference>
<dbReference type="InterPro" id="IPR024079">
    <property type="entry name" value="MetalloPept_cat_dom_sf"/>
</dbReference>
<evidence type="ECO:0000256" key="2">
    <source>
        <dbReference type="ARBA" id="ARBA00007357"/>
    </source>
</evidence>
<dbReference type="GO" id="GO:0016485">
    <property type="term" value="P:protein processing"/>
    <property type="evidence" value="ECO:0007669"/>
    <property type="project" value="TreeGrafter"/>
</dbReference>
<dbReference type="InterPro" id="IPR042089">
    <property type="entry name" value="Peptidase_M13_dom_2"/>
</dbReference>
<accession>A0A0W8FYR2</accession>
<dbReference type="PANTHER" id="PTHR11733:SF167">
    <property type="entry name" value="FI17812P1-RELATED"/>
    <property type="match status" value="1"/>
</dbReference>
<protein>
    <submittedName>
        <fullName evidence="10">Putative endothelin-converting enzyme</fullName>
    </submittedName>
</protein>
<keyword evidence="5" id="KW-0378">Hydrolase</keyword>
<keyword evidence="4" id="KW-0479">Metal-binding</keyword>
<dbReference type="PROSITE" id="PS51257">
    <property type="entry name" value="PROKAR_LIPOPROTEIN"/>
    <property type="match status" value="1"/>
</dbReference>
<dbReference type="SUPFAM" id="SSF55486">
    <property type="entry name" value="Metalloproteases ('zincins'), catalytic domain"/>
    <property type="match status" value="1"/>
</dbReference>
<dbReference type="InterPro" id="IPR018497">
    <property type="entry name" value="Peptidase_M13_C"/>
</dbReference>
<comment type="cofactor">
    <cofactor evidence="1">
        <name>Zn(2+)</name>
        <dbReference type="ChEBI" id="CHEBI:29105"/>
    </cofactor>
</comment>
<dbReference type="EMBL" id="LNQE01000558">
    <property type="protein sequence ID" value="KUG26004.1"/>
    <property type="molecule type" value="Genomic_DNA"/>
</dbReference>
<evidence type="ECO:0000259" key="8">
    <source>
        <dbReference type="Pfam" id="PF01431"/>
    </source>
</evidence>
<comment type="similarity">
    <text evidence="2">Belongs to the peptidase M13 family.</text>
</comment>
<organism evidence="10">
    <name type="scientific">hydrocarbon metagenome</name>
    <dbReference type="NCBI Taxonomy" id="938273"/>
    <lineage>
        <taxon>unclassified sequences</taxon>
        <taxon>metagenomes</taxon>
        <taxon>ecological metagenomes</taxon>
    </lineage>
</organism>
<proteinExistence type="inferred from homology"/>
<reference evidence="10" key="1">
    <citation type="journal article" date="2015" name="Proc. Natl. Acad. Sci. U.S.A.">
        <title>Networks of energetic and metabolic interactions define dynamics in microbial communities.</title>
        <authorList>
            <person name="Embree M."/>
            <person name="Liu J.K."/>
            <person name="Al-Bassam M.M."/>
            <person name="Zengler K."/>
        </authorList>
    </citation>
    <scope>NUCLEOTIDE SEQUENCE</scope>
</reference>
<dbReference type="Gene3D" id="1.10.1380.10">
    <property type="entry name" value="Neutral endopeptidase , domain2"/>
    <property type="match status" value="1"/>
</dbReference>
<dbReference type="PRINTS" id="PR00786">
    <property type="entry name" value="NEPRILYSIN"/>
</dbReference>
<dbReference type="CDD" id="cd08662">
    <property type="entry name" value="M13"/>
    <property type="match status" value="1"/>
</dbReference>
<dbReference type="Pfam" id="PF01431">
    <property type="entry name" value="Peptidase_M13"/>
    <property type="match status" value="1"/>
</dbReference>
<dbReference type="GO" id="GO:0004222">
    <property type="term" value="F:metalloendopeptidase activity"/>
    <property type="evidence" value="ECO:0007669"/>
    <property type="project" value="InterPro"/>
</dbReference>
<feature type="domain" description="Peptidase M13 N-terminal" evidence="9">
    <location>
        <begin position="43"/>
        <end position="423"/>
    </location>
</feature>
<evidence type="ECO:0000313" key="10">
    <source>
        <dbReference type="EMBL" id="KUG26004.1"/>
    </source>
</evidence>
<dbReference type="AlphaFoldDB" id="A0A0W8FYR2"/>
<keyword evidence="3" id="KW-0645">Protease</keyword>